<keyword evidence="19" id="KW-1185">Reference proteome</keyword>
<keyword evidence="10 15" id="KW-0479">Metal-binding</keyword>
<dbReference type="CDD" id="cd00593">
    <property type="entry name" value="RIBOc"/>
    <property type="match status" value="1"/>
</dbReference>
<name>A0A2M9A599_9BACT</name>
<feature type="active site" evidence="15">
    <location>
        <position position="173"/>
    </location>
</feature>
<evidence type="ECO:0000259" key="17">
    <source>
        <dbReference type="PROSITE" id="PS50142"/>
    </source>
</evidence>
<evidence type="ECO:0000256" key="3">
    <source>
        <dbReference type="ARBA" id="ARBA00010183"/>
    </source>
</evidence>
<dbReference type="Pfam" id="PF00035">
    <property type="entry name" value="dsrm"/>
    <property type="match status" value="1"/>
</dbReference>
<gene>
    <name evidence="15" type="primary">rnc</name>
    <name evidence="18" type="ORF">BGX16_0847</name>
</gene>
<dbReference type="EMBL" id="PGEX01000001">
    <property type="protein sequence ID" value="PJJ40895.1"/>
    <property type="molecule type" value="Genomic_DNA"/>
</dbReference>
<keyword evidence="5 15" id="KW-0963">Cytoplasm</keyword>
<dbReference type="EC" id="3.1.26.3" evidence="15"/>
<keyword evidence="15" id="KW-0699">rRNA-binding</keyword>
<dbReference type="GO" id="GO:0006364">
    <property type="term" value="P:rRNA processing"/>
    <property type="evidence" value="ECO:0007669"/>
    <property type="project" value="UniProtKB-UniRule"/>
</dbReference>
<keyword evidence="6 15" id="KW-0698">rRNA processing</keyword>
<evidence type="ECO:0000256" key="5">
    <source>
        <dbReference type="ARBA" id="ARBA00022490"/>
    </source>
</evidence>
<evidence type="ECO:0000256" key="12">
    <source>
        <dbReference type="ARBA" id="ARBA00022801"/>
    </source>
</evidence>
<dbReference type="InterPro" id="IPR036389">
    <property type="entry name" value="RNase_III_sf"/>
</dbReference>
<feature type="domain" description="DRBM" evidence="16">
    <location>
        <begin position="211"/>
        <end position="280"/>
    </location>
</feature>
<feature type="active site" evidence="15">
    <location>
        <position position="101"/>
    </location>
</feature>
<comment type="similarity">
    <text evidence="3">Belongs to the ribonuclease III family.</text>
</comment>
<dbReference type="GO" id="GO:0008033">
    <property type="term" value="P:tRNA processing"/>
    <property type="evidence" value="ECO:0007669"/>
    <property type="project" value="UniProtKB-KW"/>
</dbReference>
<dbReference type="GO" id="GO:0019843">
    <property type="term" value="F:rRNA binding"/>
    <property type="evidence" value="ECO:0007669"/>
    <property type="project" value="UniProtKB-KW"/>
</dbReference>
<dbReference type="GO" id="GO:0003725">
    <property type="term" value="F:double-stranded RNA binding"/>
    <property type="evidence" value="ECO:0007669"/>
    <property type="project" value="TreeGrafter"/>
</dbReference>
<organism evidence="18 19">
    <name type="scientific">Hallerella succinigenes</name>
    <dbReference type="NCBI Taxonomy" id="1896222"/>
    <lineage>
        <taxon>Bacteria</taxon>
        <taxon>Pseudomonadati</taxon>
        <taxon>Fibrobacterota</taxon>
        <taxon>Fibrobacteria</taxon>
        <taxon>Fibrobacterales</taxon>
        <taxon>Fibrobacteraceae</taxon>
        <taxon>Hallerella</taxon>
    </lineage>
</organism>
<evidence type="ECO:0000256" key="6">
    <source>
        <dbReference type="ARBA" id="ARBA00022552"/>
    </source>
</evidence>
<dbReference type="AlphaFoldDB" id="A0A2M9A599"/>
<comment type="cofactor">
    <cofactor evidence="15">
        <name>Mg(2+)</name>
        <dbReference type="ChEBI" id="CHEBI:18420"/>
    </cofactor>
</comment>
<protein>
    <recommendedName>
        <fullName evidence="15">Ribonuclease 3</fullName>
        <ecNumber evidence="15">3.1.26.3</ecNumber>
    </recommendedName>
    <alternativeName>
        <fullName evidence="15">Ribonuclease III</fullName>
        <shortName evidence="15">RNase III</shortName>
    </alternativeName>
</protein>
<dbReference type="GO" id="GO:0046872">
    <property type="term" value="F:metal ion binding"/>
    <property type="evidence" value="ECO:0007669"/>
    <property type="project" value="UniProtKB-KW"/>
</dbReference>
<feature type="binding site" evidence="15">
    <location>
        <position position="97"/>
    </location>
    <ligand>
        <name>Mg(2+)</name>
        <dbReference type="ChEBI" id="CHEBI:18420"/>
    </ligand>
</feature>
<dbReference type="FunFam" id="1.10.1520.10:FF:000001">
    <property type="entry name" value="Ribonuclease 3"/>
    <property type="match status" value="1"/>
</dbReference>
<dbReference type="GO" id="GO:0042802">
    <property type="term" value="F:identical protein binding"/>
    <property type="evidence" value="ECO:0007669"/>
    <property type="project" value="UniProtKB-ARBA"/>
</dbReference>
<dbReference type="SUPFAM" id="SSF69065">
    <property type="entry name" value="RNase III domain-like"/>
    <property type="match status" value="1"/>
</dbReference>
<sequence length="319" mass="36461">MRQRDKRAVCFLKEIPSDKASPQSGRGLFFIFSYMEKKDKNVIHRIFLWFRKKSGNDLENSLGYTFKNPELLAHALVHRSWLSDKEIPYWENNERLEFLGDSVLNMLVTEYLYKTYPHLPEGDLSKMKSVIVSGQALTKIARSWNLGTYLRVGKGEAKNGGRDRDSLLEDAFEAILGAIYLDSDIKHCRAFLNRHIFPNVQQVVSEADFINYKSALLEYMQARALPHPDYELVSESGPEHCKVFEMTVMFQDKEYGRGTGASKKKAEQEAAKIALEKFKEEEAAKTNEALLNVKPPKVTKKSIARAEKDCAKARAKGKK</sequence>
<evidence type="ECO:0000256" key="14">
    <source>
        <dbReference type="ARBA" id="ARBA00022884"/>
    </source>
</evidence>
<dbReference type="InterPro" id="IPR011907">
    <property type="entry name" value="RNase_III"/>
</dbReference>
<evidence type="ECO:0000313" key="18">
    <source>
        <dbReference type="EMBL" id="PJJ40895.1"/>
    </source>
</evidence>
<proteinExistence type="inferred from homology"/>
<dbReference type="Gene3D" id="3.30.160.20">
    <property type="match status" value="1"/>
</dbReference>
<evidence type="ECO:0000256" key="4">
    <source>
        <dbReference type="ARBA" id="ARBA00011738"/>
    </source>
</evidence>
<evidence type="ECO:0000256" key="7">
    <source>
        <dbReference type="ARBA" id="ARBA00022664"/>
    </source>
</evidence>
<dbReference type="InterPro" id="IPR014720">
    <property type="entry name" value="dsRBD_dom"/>
</dbReference>
<dbReference type="PANTHER" id="PTHR11207:SF0">
    <property type="entry name" value="RIBONUCLEASE 3"/>
    <property type="match status" value="1"/>
</dbReference>
<comment type="caution">
    <text evidence="18">The sequence shown here is derived from an EMBL/GenBank/DDBJ whole genome shotgun (WGS) entry which is preliminary data.</text>
</comment>
<reference evidence="18 19" key="1">
    <citation type="submission" date="2017-11" db="EMBL/GenBank/DDBJ databases">
        <title>Animal gut microbial communities from fecal samples from Wisconsin, USA.</title>
        <authorList>
            <person name="Neumann A."/>
        </authorList>
    </citation>
    <scope>NUCLEOTIDE SEQUENCE [LARGE SCALE GENOMIC DNA]</scope>
    <source>
        <strain evidence="18 19">UWS3</strain>
    </source>
</reference>
<keyword evidence="8 15" id="KW-0819">tRNA processing</keyword>
<dbReference type="Gene3D" id="1.10.1520.10">
    <property type="entry name" value="Ribonuclease III domain"/>
    <property type="match status" value="1"/>
</dbReference>
<comment type="subcellular location">
    <subcellularLocation>
        <location evidence="2 15">Cytoplasm</location>
    </subcellularLocation>
</comment>
<keyword evidence="13 15" id="KW-0460">Magnesium</keyword>
<evidence type="ECO:0000256" key="8">
    <source>
        <dbReference type="ARBA" id="ARBA00022694"/>
    </source>
</evidence>
<keyword evidence="9 15" id="KW-0540">Nuclease</keyword>
<dbReference type="HAMAP" id="MF_00104">
    <property type="entry name" value="RNase_III"/>
    <property type="match status" value="1"/>
</dbReference>
<dbReference type="GO" id="GO:0006397">
    <property type="term" value="P:mRNA processing"/>
    <property type="evidence" value="ECO:0007669"/>
    <property type="project" value="UniProtKB-UniRule"/>
</dbReference>
<dbReference type="SMART" id="SM00535">
    <property type="entry name" value="RIBOc"/>
    <property type="match status" value="1"/>
</dbReference>
<comment type="function">
    <text evidence="15">Digests double-stranded RNA. Involved in the processing of primary rRNA transcript to yield the immediate precursors to the large and small rRNAs (23S and 16S). Processes some mRNAs, and tRNAs when they are encoded in the rRNA operon. Processes pre-crRNA and tracrRNA of type II CRISPR loci if present in the organism.</text>
</comment>
<accession>A0A2M9A599</accession>
<evidence type="ECO:0000256" key="1">
    <source>
        <dbReference type="ARBA" id="ARBA00000109"/>
    </source>
</evidence>
<dbReference type="GO" id="GO:0004525">
    <property type="term" value="F:ribonuclease III activity"/>
    <property type="evidence" value="ECO:0007669"/>
    <property type="project" value="UniProtKB-UniRule"/>
</dbReference>
<comment type="catalytic activity">
    <reaction evidence="1 15">
        <text>Endonucleolytic cleavage to 5'-phosphomonoester.</text>
        <dbReference type="EC" id="3.1.26.3"/>
    </reaction>
</comment>
<dbReference type="GO" id="GO:0010468">
    <property type="term" value="P:regulation of gene expression"/>
    <property type="evidence" value="ECO:0007669"/>
    <property type="project" value="TreeGrafter"/>
</dbReference>
<dbReference type="PROSITE" id="PS50137">
    <property type="entry name" value="DS_RBD"/>
    <property type="match status" value="1"/>
</dbReference>
<dbReference type="Proteomes" id="UP000231134">
    <property type="component" value="Unassembled WGS sequence"/>
</dbReference>
<dbReference type="PANTHER" id="PTHR11207">
    <property type="entry name" value="RIBONUCLEASE III"/>
    <property type="match status" value="1"/>
</dbReference>
<evidence type="ECO:0000259" key="16">
    <source>
        <dbReference type="PROSITE" id="PS50137"/>
    </source>
</evidence>
<dbReference type="GO" id="GO:0005737">
    <property type="term" value="C:cytoplasm"/>
    <property type="evidence" value="ECO:0007669"/>
    <property type="project" value="UniProtKB-SubCell"/>
</dbReference>
<dbReference type="PROSITE" id="PS00517">
    <property type="entry name" value="RNASE_3_1"/>
    <property type="match status" value="1"/>
</dbReference>
<dbReference type="NCBIfam" id="TIGR02191">
    <property type="entry name" value="RNaseIII"/>
    <property type="match status" value="1"/>
</dbReference>
<feature type="domain" description="RNase III" evidence="17">
    <location>
        <begin position="55"/>
        <end position="184"/>
    </location>
</feature>
<evidence type="ECO:0000256" key="10">
    <source>
        <dbReference type="ARBA" id="ARBA00022723"/>
    </source>
</evidence>
<dbReference type="CDD" id="cd10845">
    <property type="entry name" value="DSRM_RNAse_III_family"/>
    <property type="match status" value="1"/>
</dbReference>
<keyword evidence="14 15" id="KW-0694">RNA-binding</keyword>
<feature type="binding site" evidence="15">
    <location>
        <position position="170"/>
    </location>
    <ligand>
        <name>Mg(2+)</name>
        <dbReference type="ChEBI" id="CHEBI:18420"/>
    </ligand>
</feature>
<keyword evidence="11 15" id="KW-0255">Endonuclease</keyword>
<keyword evidence="7 15" id="KW-0507">mRNA processing</keyword>
<dbReference type="SUPFAM" id="SSF54768">
    <property type="entry name" value="dsRNA-binding domain-like"/>
    <property type="match status" value="1"/>
</dbReference>
<dbReference type="FunFam" id="3.30.160.20:FF:000003">
    <property type="entry name" value="Ribonuclease 3"/>
    <property type="match status" value="1"/>
</dbReference>
<evidence type="ECO:0000256" key="13">
    <source>
        <dbReference type="ARBA" id="ARBA00022842"/>
    </source>
</evidence>
<evidence type="ECO:0000256" key="11">
    <source>
        <dbReference type="ARBA" id="ARBA00022759"/>
    </source>
</evidence>
<evidence type="ECO:0000313" key="19">
    <source>
        <dbReference type="Proteomes" id="UP000231134"/>
    </source>
</evidence>
<dbReference type="PROSITE" id="PS50142">
    <property type="entry name" value="RNASE_3_2"/>
    <property type="match status" value="1"/>
</dbReference>
<dbReference type="SMART" id="SM00358">
    <property type="entry name" value="DSRM"/>
    <property type="match status" value="1"/>
</dbReference>
<dbReference type="Pfam" id="PF14622">
    <property type="entry name" value="Ribonucleas_3_3"/>
    <property type="match status" value="1"/>
</dbReference>
<keyword evidence="12 15" id="KW-0378">Hydrolase</keyword>
<feature type="binding site" evidence="15">
    <location>
        <position position="173"/>
    </location>
    <ligand>
        <name>Mg(2+)</name>
        <dbReference type="ChEBI" id="CHEBI:18420"/>
    </ligand>
</feature>
<evidence type="ECO:0000256" key="9">
    <source>
        <dbReference type="ARBA" id="ARBA00022722"/>
    </source>
</evidence>
<evidence type="ECO:0000256" key="15">
    <source>
        <dbReference type="HAMAP-Rule" id="MF_00104"/>
    </source>
</evidence>
<comment type="subunit">
    <text evidence="4 15">Homodimer.</text>
</comment>
<dbReference type="InterPro" id="IPR000999">
    <property type="entry name" value="RNase_III_dom"/>
</dbReference>
<evidence type="ECO:0000256" key="2">
    <source>
        <dbReference type="ARBA" id="ARBA00004496"/>
    </source>
</evidence>